<dbReference type="Pfam" id="PF10135">
    <property type="entry name" value="Rod-binding"/>
    <property type="match status" value="1"/>
</dbReference>
<dbReference type="EMBL" id="CP001098">
    <property type="protein sequence ID" value="ACL70403.1"/>
    <property type="molecule type" value="Genomic_DNA"/>
</dbReference>
<feature type="domain" description="Flagellar protein FlgJ N-terminal" evidence="2">
    <location>
        <begin position="68"/>
        <end position="116"/>
    </location>
</feature>
<dbReference type="RefSeq" id="WP_015923373.1">
    <property type="nucleotide sequence ID" value="NC_011899.1"/>
</dbReference>
<dbReference type="OrthoDB" id="9796740at2"/>
<proteinExistence type="predicted"/>
<accession>B8CYN4</accession>
<dbReference type="eggNOG" id="COG3951">
    <property type="taxonomic scope" value="Bacteria"/>
</dbReference>
<dbReference type="InterPro" id="IPR019301">
    <property type="entry name" value="Flagellar_prot_FlgJ_N"/>
</dbReference>
<dbReference type="KEGG" id="hor:Hore_16530"/>
<reference evidence="3 4" key="1">
    <citation type="journal article" date="2009" name="PLoS ONE">
        <title>Genome analysis of the anaerobic thermohalophilic bacterium Halothermothrix orenii.</title>
        <authorList>
            <person name="Mavromatis K."/>
            <person name="Ivanova N."/>
            <person name="Anderson I."/>
            <person name="Lykidis A."/>
            <person name="Hooper S.D."/>
            <person name="Sun H."/>
            <person name="Kunin V."/>
            <person name="Lapidus A."/>
            <person name="Hugenholtz P."/>
            <person name="Patel B."/>
            <person name="Kyrpides N.C."/>
        </authorList>
    </citation>
    <scope>NUCLEOTIDE SEQUENCE [LARGE SCALE GENOMIC DNA]</scope>
    <source>
        <strain evidence="4">H 168 / OCM 544 / DSM 9562</strain>
    </source>
</reference>
<evidence type="ECO:0000259" key="2">
    <source>
        <dbReference type="Pfam" id="PF10135"/>
    </source>
</evidence>
<feature type="region of interest" description="Disordered" evidence="1">
    <location>
        <begin position="27"/>
        <end position="47"/>
    </location>
</feature>
<organism evidence="3 4">
    <name type="scientific">Halothermothrix orenii (strain H 168 / OCM 544 / DSM 9562)</name>
    <dbReference type="NCBI Taxonomy" id="373903"/>
    <lineage>
        <taxon>Bacteria</taxon>
        <taxon>Bacillati</taxon>
        <taxon>Bacillota</taxon>
        <taxon>Clostridia</taxon>
        <taxon>Halanaerobiales</taxon>
        <taxon>Halothermotrichaceae</taxon>
        <taxon>Halothermothrix</taxon>
    </lineage>
</organism>
<evidence type="ECO:0000256" key="1">
    <source>
        <dbReference type="SAM" id="MobiDB-lite"/>
    </source>
</evidence>
<evidence type="ECO:0000313" key="3">
    <source>
        <dbReference type="EMBL" id="ACL70403.1"/>
    </source>
</evidence>
<name>B8CYN4_HALOH</name>
<protein>
    <recommendedName>
        <fullName evidence="2">Flagellar protein FlgJ N-terminal domain-containing protein</fullName>
    </recommendedName>
</protein>
<sequence>MDINLNINNGWQQPYRSMNEKLNSIDEKSHHKGLQVKAVNDNNNGTRDQKLKEAADQFVAIFVKQMLKTMRDTVPEKGLIDGGFAEDVFTDMLDGEISKQSVRQGFNYLSRLLYEQLSRQQR</sequence>
<dbReference type="Proteomes" id="UP000000719">
    <property type="component" value="Chromosome"/>
</dbReference>
<dbReference type="AlphaFoldDB" id="B8CYN4"/>
<dbReference type="HOGENOM" id="CLU_155700_0_2_9"/>
<dbReference type="STRING" id="373903.Hore_16530"/>
<gene>
    <name evidence="3" type="ordered locus">Hore_16530</name>
</gene>
<keyword evidence="4" id="KW-1185">Reference proteome</keyword>
<evidence type="ECO:0000313" key="4">
    <source>
        <dbReference type="Proteomes" id="UP000000719"/>
    </source>
</evidence>